<proteinExistence type="predicted"/>
<evidence type="ECO:0000256" key="3">
    <source>
        <dbReference type="SAM" id="Phobius"/>
    </source>
</evidence>
<dbReference type="SUPFAM" id="SSF63491">
    <property type="entry name" value="BAG domain"/>
    <property type="match status" value="1"/>
</dbReference>
<dbReference type="PROSITE" id="PS51035">
    <property type="entry name" value="BAG"/>
    <property type="match status" value="1"/>
</dbReference>
<dbReference type="EMBL" id="JALNTZ010000008">
    <property type="protein sequence ID" value="KAJ3642835.1"/>
    <property type="molecule type" value="Genomic_DNA"/>
</dbReference>
<dbReference type="GO" id="GO:0050821">
    <property type="term" value="P:protein stabilization"/>
    <property type="evidence" value="ECO:0007669"/>
    <property type="project" value="TreeGrafter"/>
</dbReference>
<organism evidence="5 6">
    <name type="scientific">Zophobas morio</name>
    <dbReference type="NCBI Taxonomy" id="2755281"/>
    <lineage>
        <taxon>Eukaryota</taxon>
        <taxon>Metazoa</taxon>
        <taxon>Ecdysozoa</taxon>
        <taxon>Arthropoda</taxon>
        <taxon>Hexapoda</taxon>
        <taxon>Insecta</taxon>
        <taxon>Pterygota</taxon>
        <taxon>Neoptera</taxon>
        <taxon>Endopterygota</taxon>
        <taxon>Coleoptera</taxon>
        <taxon>Polyphaga</taxon>
        <taxon>Cucujiformia</taxon>
        <taxon>Tenebrionidae</taxon>
        <taxon>Zophobas</taxon>
    </lineage>
</organism>
<comment type="caution">
    <text evidence="5">The sequence shown here is derived from an EMBL/GenBank/DDBJ whole genome shotgun (WGS) entry which is preliminary data.</text>
</comment>
<dbReference type="PANTHER" id="PTHR12329:SF5">
    <property type="entry name" value="STARVIN, ISOFORM E"/>
    <property type="match status" value="1"/>
</dbReference>
<dbReference type="InterPro" id="IPR036533">
    <property type="entry name" value="BAG_dom_sf"/>
</dbReference>
<sequence length="607" mass="68825">MGPLSLNKRTENKLIARISVAITINMQMWNVPETFRNASRSRSLWNTPEPPTTDHTPVIYAIGARRVAISTRRDSEEVIVRMIGLLLVILVIMTTPMVDTVRSIPLGERDVCEPMEAGTEDSGFSFDRDDRDDHFRSQLDDIAKRHPELAEHLDGFPFRSETLGRRRPPRPADQDFHRFASRPFASGRFERFGFPFSDPFDEDQPPQTSPPPQPQPEEDKPRPERGRKQNIQQSNTVDLGQKQEPVNDRNQRSMSAPPPDNRQRYVSSIHIPINRDGGMGDMGKTQSQPQQTQDKPVERVIPIHVEGRDEPVVPKHTGASFSQPQPERIFGHSPSHFTQFVGKPPPERQHGGFGPEVKKQSQPQAQAQPERQAPPQKPQEKKEEKPKEVPKPSTPIDLIQLIQKDVSELMGQVEKFDGLPRDKQYLYLDEMLTRNLLKLDNIDTQGQENIRQARKEAIKCIQSCITILEAKAAANVPKPQEKISEDEKVETSPPTEGEVEKMDVEDKEKVEEVEQKGETEAKVEPVVETTETNNPPVVVEEKMEVAPEVVAAEDKPQESQVNETTDAKPDEEMKDEEKKSDEKEASQDDSSDDKKEKKKGKKKVVKK</sequence>
<feature type="domain" description="BAG" evidence="4">
    <location>
        <begin position="395"/>
        <end position="472"/>
    </location>
</feature>
<dbReference type="GO" id="GO:0005634">
    <property type="term" value="C:nucleus"/>
    <property type="evidence" value="ECO:0007669"/>
    <property type="project" value="TreeGrafter"/>
</dbReference>
<dbReference type="AlphaFoldDB" id="A0AA38HS01"/>
<dbReference type="GO" id="GO:0051087">
    <property type="term" value="F:protein-folding chaperone binding"/>
    <property type="evidence" value="ECO:0007669"/>
    <property type="project" value="InterPro"/>
</dbReference>
<evidence type="ECO:0000259" key="4">
    <source>
        <dbReference type="PROSITE" id="PS51035"/>
    </source>
</evidence>
<dbReference type="PANTHER" id="PTHR12329">
    <property type="entry name" value="BCL2-ASSOCIATED ATHANOGENE"/>
    <property type="match status" value="1"/>
</dbReference>
<evidence type="ECO:0000313" key="6">
    <source>
        <dbReference type="Proteomes" id="UP001168821"/>
    </source>
</evidence>
<dbReference type="Pfam" id="PF02179">
    <property type="entry name" value="BAG"/>
    <property type="match status" value="1"/>
</dbReference>
<gene>
    <name evidence="5" type="ORF">Zmor_025587</name>
</gene>
<evidence type="ECO:0000313" key="5">
    <source>
        <dbReference type="EMBL" id="KAJ3642835.1"/>
    </source>
</evidence>
<feature type="compositionally biased region" description="Basic and acidic residues" evidence="2">
    <location>
        <begin position="479"/>
        <end position="490"/>
    </location>
</feature>
<protein>
    <recommendedName>
        <fullName evidence="4">BAG domain-containing protein</fullName>
    </recommendedName>
</protein>
<feature type="compositionally biased region" description="Basic and acidic residues" evidence="2">
    <location>
        <begin position="217"/>
        <end position="227"/>
    </location>
</feature>
<keyword evidence="3" id="KW-0472">Membrane</keyword>
<feature type="compositionally biased region" description="Basic and acidic residues" evidence="2">
    <location>
        <begin position="565"/>
        <end position="586"/>
    </location>
</feature>
<keyword evidence="3" id="KW-0812">Transmembrane</keyword>
<reference evidence="5" key="1">
    <citation type="journal article" date="2023" name="G3 (Bethesda)">
        <title>Whole genome assemblies of Zophobas morio and Tenebrio molitor.</title>
        <authorList>
            <person name="Kaur S."/>
            <person name="Stinson S.A."/>
            <person name="diCenzo G.C."/>
        </authorList>
    </citation>
    <scope>NUCLEOTIDE SEQUENCE</scope>
    <source>
        <strain evidence="5">QUZm001</strain>
    </source>
</reference>
<keyword evidence="3" id="KW-1133">Transmembrane helix</keyword>
<keyword evidence="6" id="KW-1185">Reference proteome</keyword>
<accession>A0AA38HS01</accession>
<feature type="compositionally biased region" description="Basic residues" evidence="2">
    <location>
        <begin position="596"/>
        <end position="607"/>
    </location>
</feature>
<feature type="compositionally biased region" description="Basic and acidic residues" evidence="2">
    <location>
        <begin position="498"/>
        <end position="525"/>
    </location>
</feature>
<name>A0AA38HS01_9CUCU</name>
<dbReference type="SMART" id="SM00264">
    <property type="entry name" value="BAG"/>
    <property type="match status" value="1"/>
</dbReference>
<dbReference type="Gene3D" id="1.20.58.120">
    <property type="entry name" value="BAG domain"/>
    <property type="match status" value="1"/>
</dbReference>
<dbReference type="Proteomes" id="UP001168821">
    <property type="component" value="Unassembled WGS sequence"/>
</dbReference>
<dbReference type="InterPro" id="IPR003103">
    <property type="entry name" value="BAG_domain"/>
</dbReference>
<dbReference type="GO" id="GO:0016020">
    <property type="term" value="C:membrane"/>
    <property type="evidence" value="ECO:0007669"/>
    <property type="project" value="TreeGrafter"/>
</dbReference>
<feature type="compositionally biased region" description="Polar residues" evidence="2">
    <location>
        <begin position="284"/>
        <end position="294"/>
    </location>
</feature>
<evidence type="ECO:0000256" key="1">
    <source>
        <dbReference type="ARBA" id="ARBA00023186"/>
    </source>
</evidence>
<evidence type="ECO:0000256" key="2">
    <source>
        <dbReference type="SAM" id="MobiDB-lite"/>
    </source>
</evidence>
<keyword evidence="1" id="KW-0143">Chaperone</keyword>
<feature type="region of interest" description="Disordered" evidence="2">
    <location>
        <begin position="156"/>
        <end position="396"/>
    </location>
</feature>
<dbReference type="InterPro" id="IPR039773">
    <property type="entry name" value="BAG_chaperone_regulator"/>
</dbReference>
<feature type="region of interest" description="Disordered" evidence="2">
    <location>
        <begin position="474"/>
        <end position="607"/>
    </location>
</feature>
<dbReference type="GO" id="GO:0000774">
    <property type="term" value="F:adenyl-nucleotide exchange factor activity"/>
    <property type="evidence" value="ECO:0007669"/>
    <property type="project" value="TreeGrafter"/>
</dbReference>
<feature type="compositionally biased region" description="Basic and acidic residues" evidence="2">
    <location>
        <begin position="378"/>
        <end position="390"/>
    </location>
</feature>
<feature type="compositionally biased region" description="Low complexity" evidence="2">
    <location>
        <begin position="360"/>
        <end position="374"/>
    </location>
</feature>
<dbReference type="GO" id="GO:0005829">
    <property type="term" value="C:cytosol"/>
    <property type="evidence" value="ECO:0007669"/>
    <property type="project" value="TreeGrafter"/>
</dbReference>
<feature type="transmembrane region" description="Helical" evidence="3">
    <location>
        <begin position="78"/>
        <end position="98"/>
    </location>
</feature>
<feature type="compositionally biased region" description="Polar residues" evidence="2">
    <location>
        <begin position="229"/>
        <end position="238"/>
    </location>
</feature>